<dbReference type="GO" id="GO:0002099">
    <property type="term" value="P:tRNA wobble guanine modification"/>
    <property type="evidence" value="ECO:0007669"/>
    <property type="project" value="TreeGrafter"/>
</dbReference>
<dbReference type="EMBL" id="CP084167">
    <property type="protein sequence ID" value="UJG42909.1"/>
    <property type="molecule type" value="Genomic_DNA"/>
</dbReference>
<dbReference type="PANTHER" id="PTHR46499">
    <property type="entry name" value="QUEUINE TRNA-RIBOSYLTRANSFERASE"/>
    <property type="match status" value="1"/>
</dbReference>
<dbReference type="SUPFAM" id="SSF51713">
    <property type="entry name" value="tRNA-guanine transglycosylase"/>
    <property type="match status" value="1"/>
</dbReference>
<dbReference type="InterPro" id="IPR015947">
    <property type="entry name" value="PUA-like_sf"/>
</dbReference>
<dbReference type="SUPFAM" id="SSF52141">
    <property type="entry name" value="Uracil-DNA glycosylase-like"/>
    <property type="match status" value="1"/>
</dbReference>
<sequence>MRFFQPLSAFGFSRLLAETRTSHILAPGLLSFNSGNKPSNFGFSGFFDSSFPPRFSDLDSSFQLRWSFPPHLSERVLSSSFTLSSQPFYPSFVSSTLSESSFSEYVTSFLSLPEPHSQIFTLPYTFFDSPLLEDVLSTDCSFFVLTGLSSLFNNQRKLSELFVSLRSRLAPDIALYVPGPITPTYYSFLVYSGIDFFDDSLAYYLSERGFFLTSDSVYPLSNHPECYCSFCRSSPPDILGHNLQVMANKLSQIRFFLESDNLRTLVERDVHSSPLLSSTLNYFDRNYSSTFLSRFPAQQSTSLVCTSSSSLNRPEVELFRHRVRERFNPSPQTRVVILFPCSARKPYSLSRSHSLFSQSLRQAGKSFLPFISELIITSPLSVVPRELESLYPPRFYDIPVSGYWSEEEIAVTSSLLIDVLSKFPENIILINHTHGQGYSDIVERVSNSLNLTVYHTSTSDRPTSSSSLSNLSSTLREVFSSLDLTDSNSSHNLSSFLRKLIATADYQYGPGSGNVLFSSPIRTRGKYPRDIQIFREKKLIATYLSRTGFLSLQPAAAQEILDYSLVNLDFAAETITGSSIYAPGCNHASEFILPSDEIFIVNSGRVLATARALIAGVDMNKMSSGSLAIVKKKLKLKKGETK</sequence>
<dbReference type="Pfam" id="PF17884">
    <property type="entry name" value="DUF5591"/>
    <property type="match status" value="1"/>
</dbReference>
<gene>
    <name evidence="4" type="ORF">K9W46_11080</name>
</gene>
<dbReference type="InterPro" id="IPR050076">
    <property type="entry name" value="ArchSynthase1/Queuine_TRR"/>
</dbReference>
<evidence type="ECO:0000259" key="2">
    <source>
        <dbReference type="Pfam" id="PF14810"/>
    </source>
</evidence>
<dbReference type="InterPro" id="IPR038250">
    <property type="entry name" value="TGT_C2_sf"/>
</dbReference>
<dbReference type="AlphaFoldDB" id="A0A9Y1BPQ2"/>
<evidence type="ECO:0000313" key="4">
    <source>
        <dbReference type="EMBL" id="UJG42909.1"/>
    </source>
</evidence>
<dbReference type="GO" id="GO:0005737">
    <property type="term" value="C:cytoplasm"/>
    <property type="evidence" value="ECO:0007669"/>
    <property type="project" value="TreeGrafter"/>
</dbReference>
<dbReference type="Gene3D" id="3.40.50.10630">
    <property type="entry name" value="Uracil-DNA glycosylase-like"/>
    <property type="match status" value="1"/>
</dbReference>
<evidence type="ECO:0000256" key="1">
    <source>
        <dbReference type="ARBA" id="ARBA00022694"/>
    </source>
</evidence>
<dbReference type="Pfam" id="PF14810">
    <property type="entry name" value="TGT_C2"/>
    <property type="match status" value="1"/>
</dbReference>
<dbReference type="InterPro" id="IPR036511">
    <property type="entry name" value="TGT-like_sf"/>
</dbReference>
<dbReference type="PANTHER" id="PTHR46499:SF2">
    <property type="entry name" value="ARCHAEOSINE SYNTHASE"/>
    <property type="match status" value="1"/>
</dbReference>
<organism evidence="4">
    <name type="scientific">Candidatus Heimdallarchaeum endolithica</name>
    <dbReference type="NCBI Taxonomy" id="2876572"/>
    <lineage>
        <taxon>Archaea</taxon>
        <taxon>Promethearchaeati</taxon>
        <taxon>Candidatus Heimdallarchaeota</taxon>
        <taxon>Candidatus Heimdallarchaeia (ex Rinke et al. 2021) (nom. nud.)</taxon>
        <taxon>Candidatus Heimdallarchaeales</taxon>
        <taxon>Candidatus Heimdallarchaeaceae</taxon>
        <taxon>Candidatus Heimdallarchaeum</taxon>
    </lineage>
</organism>
<dbReference type="Gene3D" id="3.10.450.90">
    <property type="entry name" value="ArcTGT, C2 domain"/>
    <property type="match status" value="1"/>
</dbReference>
<dbReference type="InterPro" id="IPR040777">
    <property type="entry name" value="DUF5591"/>
</dbReference>
<evidence type="ECO:0000259" key="3">
    <source>
        <dbReference type="Pfam" id="PF17884"/>
    </source>
</evidence>
<keyword evidence="1" id="KW-0819">tRNA processing</keyword>
<feature type="domain" description="DUF5591" evidence="3">
    <location>
        <begin position="316"/>
        <end position="475"/>
    </location>
</feature>
<dbReference type="InterPro" id="IPR036974">
    <property type="entry name" value="PUA_sf"/>
</dbReference>
<reference evidence="4" key="1">
    <citation type="journal article" date="2022" name="Nat. Microbiol.">
        <title>Unique mobile elements and scalable gene flow at the prokaryote-eukaryote boundary revealed by circularized Asgard archaea genomes.</title>
        <authorList>
            <person name="Wu F."/>
            <person name="Speth D.R."/>
            <person name="Philosof A."/>
            <person name="Cremiere A."/>
            <person name="Narayanan A."/>
            <person name="Barco R.A."/>
            <person name="Connon S.A."/>
            <person name="Amend J.P."/>
            <person name="Antoshechkin I.A."/>
            <person name="Orphan V.J."/>
        </authorList>
    </citation>
    <scope>NUCLEOTIDE SEQUENCE</scope>
    <source>
        <strain evidence="4">PR6</strain>
    </source>
</reference>
<accession>A0A9Y1BPQ2</accession>
<dbReference type="SUPFAM" id="SSF88802">
    <property type="entry name" value="Pre-PUA domain"/>
    <property type="match status" value="1"/>
</dbReference>
<proteinExistence type="predicted"/>
<dbReference type="PROSITE" id="PS50890">
    <property type="entry name" value="PUA"/>
    <property type="match status" value="1"/>
</dbReference>
<dbReference type="InterPro" id="IPR036895">
    <property type="entry name" value="Uracil-DNA_glycosylase-like_sf"/>
</dbReference>
<dbReference type="InterPro" id="IPR029402">
    <property type="entry name" value="TGT_C2"/>
</dbReference>
<feature type="domain" description="tRNA-guanine transglycosylase patch-forming" evidence="2">
    <location>
        <begin position="501"/>
        <end position="562"/>
    </location>
</feature>
<dbReference type="Gene3D" id="2.30.130.10">
    <property type="entry name" value="PUA domain"/>
    <property type="match status" value="1"/>
</dbReference>
<name>A0A9Y1BPQ2_9ARCH</name>
<dbReference type="Gene3D" id="3.20.20.105">
    <property type="entry name" value="Queuine tRNA-ribosyltransferase-like"/>
    <property type="match status" value="1"/>
</dbReference>
<protein>
    <submittedName>
        <fullName evidence="4">DUF5591 domain-containing protein</fullName>
    </submittedName>
</protein>
<dbReference type="Proteomes" id="UP001200513">
    <property type="component" value="Chromosome"/>
</dbReference>
<dbReference type="SUPFAM" id="SSF88697">
    <property type="entry name" value="PUA domain-like"/>
    <property type="match status" value="1"/>
</dbReference>
<dbReference type="GO" id="GO:0003723">
    <property type="term" value="F:RNA binding"/>
    <property type="evidence" value="ECO:0007669"/>
    <property type="project" value="InterPro"/>
</dbReference>